<feature type="domain" description="Tyrosine-protein phosphatase" evidence="6">
    <location>
        <begin position="21"/>
        <end position="161"/>
    </location>
</feature>
<dbReference type="Proteomes" id="UP001497482">
    <property type="component" value="Chromosome 14"/>
</dbReference>
<dbReference type="AlphaFoldDB" id="A0AAV2JSY7"/>
<dbReference type="PROSITE" id="PS50056">
    <property type="entry name" value="TYR_PHOSPHATASE_2"/>
    <property type="match status" value="1"/>
</dbReference>
<dbReference type="InterPro" id="IPR020422">
    <property type="entry name" value="TYR_PHOSPHATASE_DUAL_dom"/>
</dbReference>
<dbReference type="PANTHER" id="PTHR45961">
    <property type="entry name" value="IP21249P"/>
    <property type="match status" value="1"/>
</dbReference>
<evidence type="ECO:0000313" key="9">
    <source>
        <dbReference type="Proteomes" id="UP001497482"/>
    </source>
</evidence>
<dbReference type="SMART" id="SM00195">
    <property type="entry name" value="DSPc"/>
    <property type="match status" value="1"/>
</dbReference>
<dbReference type="GO" id="GO:0005737">
    <property type="term" value="C:cytoplasm"/>
    <property type="evidence" value="ECO:0007669"/>
    <property type="project" value="TreeGrafter"/>
</dbReference>
<dbReference type="GO" id="GO:0004722">
    <property type="term" value="F:protein serine/threonine phosphatase activity"/>
    <property type="evidence" value="ECO:0007669"/>
    <property type="project" value="UniProtKB-EC"/>
</dbReference>
<dbReference type="PROSITE" id="PS50054">
    <property type="entry name" value="TYR_PHOSPHATASE_DUAL"/>
    <property type="match status" value="1"/>
</dbReference>
<dbReference type="Gene3D" id="3.90.190.10">
    <property type="entry name" value="Protein tyrosine phosphatase superfamily"/>
    <property type="match status" value="1"/>
</dbReference>
<protein>
    <recommendedName>
        <fullName evidence="10">Protein-tyrosine-phosphatase</fullName>
    </recommendedName>
</protein>
<dbReference type="InterPro" id="IPR000387">
    <property type="entry name" value="Tyr_Pase_dom"/>
</dbReference>
<comment type="catalytic activity">
    <reaction evidence="4">
        <text>O-phospho-L-seryl-[protein] + H2O = L-seryl-[protein] + phosphate</text>
        <dbReference type="Rhea" id="RHEA:20629"/>
        <dbReference type="Rhea" id="RHEA-COMP:9863"/>
        <dbReference type="Rhea" id="RHEA-COMP:11604"/>
        <dbReference type="ChEBI" id="CHEBI:15377"/>
        <dbReference type="ChEBI" id="CHEBI:29999"/>
        <dbReference type="ChEBI" id="CHEBI:43474"/>
        <dbReference type="ChEBI" id="CHEBI:83421"/>
        <dbReference type="EC" id="3.1.3.16"/>
    </reaction>
</comment>
<dbReference type="EMBL" id="OZ035836">
    <property type="protein sequence ID" value="CAL1580652.1"/>
    <property type="molecule type" value="Genomic_DNA"/>
</dbReference>
<gene>
    <name evidence="8" type="ORF">KC01_LOCUS11472</name>
</gene>
<reference evidence="8 9" key="1">
    <citation type="submission" date="2024-04" db="EMBL/GenBank/DDBJ databases">
        <authorList>
            <person name="Waldvogel A.-M."/>
            <person name="Schoenle A."/>
        </authorList>
    </citation>
    <scope>NUCLEOTIDE SEQUENCE [LARGE SCALE GENOMIC DNA]</scope>
</reference>
<keyword evidence="2" id="KW-0378">Hydrolase</keyword>
<dbReference type="InterPro" id="IPR029021">
    <property type="entry name" value="Prot-tyrosine_phosphatase-like"/>
</dbReference>
<evidence type="ECO:0000313" key="8">
    <source>
        <dbReference type="EMBL" id="CAL1580652.1"/>
    </source>
</evidence>
<name>A0AAV2JSY7_KNICA</name>
<proteinExistence type="inferred from homology"/>
<evidence type="ECO:0000256" key="2">
    <source>
        <dbReference type="ARBA" id="ARBA00022801"/>
    </source>
</evidence>
<evidence type="ECO:0000259" key="6">
    <source>
        <dbReference type="PROSITE" id="PS50054"/>
    </source>
</evidence>
<dbReference type="InterPro" id="IPR052103">
    <property type="entry name" value="Dual_spec_Phospatases"/>
</dbReference>
<accession>A0AAV2JSY7</accession>
<dbReference type="InterPro" id="IPR020420">
    <property type="entry name" value="Atypical_DUSP_subfamB"/>
</dbReference>
<evidence type="ECO:0000259" key="7">
    <source>
        <dbReference type="PROSITE" id="PS50056"/>
    </source>
</evidence>
<dbReference type="PRINTS" id="PR01910">
    <property type="entry name" value="ADSPHPHTASEB"/>
</dbReference>
<evidence type="ECO:0000256" key="1">
    <source>
        <dbReference type="ARBA" id="ARBA00008601"/>
    </source>
</evidence>
<evidence type="ECO:0000256" key="4">
    <source>
        <dbReference type="ARBA" id="ARBA00047761"/>
    </source>
</evidence>
<sequence>MRSLNQDQNQTRTRPESQMLELCKITPFLYISNARSACSTALLLQERITQCINVSTKQPFPAVMLTQLRVSVLDEPQQDLYAHLDVCADAIAAEEQRGGRTLVFCKNGRSRSATVCTAYLLKYQQLSVEGALQIVRATRHVIQPNPGFMLQLQTYESDLRERREMTSSRSIQSAES</sequence>
<evidence type="ECO:0000256" key="5">
    <source>
        <dbReference type="ARBA" id="ARBA00048336"/>
    </source>
</evidence>
<feature type="domain" description="Tyrosine specific protein phosphatases" evidence="7">
    <location>
        <begin position="78"/>
        <end position="139"/>
    </location>
</feature>
<dbReference type="InterPro" id="IPR000340">
    <property type="entry name" value="Dual-sp_phosphatase_cat-dom"/>
</dbReference>
<comment type="similarity">
    <text evidence="1">Belongs to the protein-tyrosine phosphatase family. Non-receptor class dual specificity subfamily.</text>
</comment>
<dbReference type="PANTHER" id="PTHR45961:SF7">
    <property type="entry name" value="DUAL SPECIFICITY PHOSPHATASE 28"/>
    <property type="match status" value="1"/>
</dbReference>
<dbReference type="Pfam" id="PF00782">
    <property type="entry name" value="DSPc"/>
    <property type="match status" value="1"/>
</dbReference>
<evidence type="ECO:0008006" key="10">
    <source>
        <dbReference type="Google" id="ProtNLM"/>
    </source>
</evidence>
<keyword evidence="3" id="KW-0904">Protein phosphatase</keyword>
<keyword evidence="9" id="KW-1185">Reference proteome</keyword>
<comment type="catalytic activity">
    <reaction evidence="5">
        <text>O-phospho-L-threonyl-[protein] + H2O = L-threonyl-[protein] + phosphate</text>
        <dbReference type="Rhea" id="RHEA:47004"/>
        <dbReference type="Rhea" id="RHEA-COMP:11060"/>
        <dbReference type="Rhea" id="RHEA-COMP:11605"/>
        <dbReference type="ChEBI" id="CHEBI:15377"/>
        <dbReference type="ChEBI" id="CHEBI:30013"/>
        <dbReference type="ChEBI" id="CHEBI:43474"/>
        <dbReference type="ChEBI" id="CHEBI:61977"/>
        <dbReference type="EC" id="3.1.3.16"/>
    </reaction>
</comment>
<dbReference type="SUPFAM" id="SSF52799">
    <property type="entry name" value="(Phosphotyrosine protein) phosphatases II"/>
    <property type="match status" value="1"/>
</dbReference>
<dbReference type="GO" id="GO:0017017">
    <property type="term" value="F:MAP kinase tyrosine/serine/threonine phosphatase activity"/>
    <property type="evidence" value="ECO:0007669"/>
    <property type="project" value="InterPro"/>
</dbReference>
<evidence type="ECO:0000256" key="3">
    <source>
        <dbReference type="ARBA" id="ARBA00022912"/>
    </source>
</evidence>
<organism evidence="8 9">
    <name type="scientific">Knipowitschia caucasica</name>
    <name type="common">Caucasian dwarf goby</name>
    <name type="synonym">Pomatoschistus caucasicus</name>
    <dbReference type="NCBI Taxonomy" id="637954"/>
    <lineage>
        <taxon>Eukaryota</taxon>
        <taxon>Metazoa</taxon>
        <taxon>Chordata</taxon>
        <taxon>Craniata</taxon>
        <taxon>Vertebrata</taxon>
        <taxon>Euteleostomi</taxon>
        <taxon>Actinopterygii</taxon>
        <taxon>Neopterygii</taxon>
        <taxon>Teleostei</taxon>
        <taxon>Neoteleostei</taxon>
        <taxon>Acanthomorphata</taxon>
        <taxon>Gobiaria</taxon>
        <taxon>Gobiiformes</taxon>
        <taxon>Gobioidei</taxon>
        <taxon>Gobiidae</taxon>
        <taxon>Gobiinae</taxon>
        <taxon>Knipowitschia</taxon>
    </lineage>
</organism>